<evidence type="ECO:0000256" key="4">
    <source>
        <dbReference type="SAM" id="Phobius"/>
    </source>
</evidence>
<keyword evidence="4" id="KW-0812">Transmembrane</keyword>
<evidence type="ECO:0000259" key="5">
    <source>
        <dbReference type="SMART" id="SM01359"/>
    </source>
</evidence>
<dbReference type="InterPro" id="IPR049120">
    <property type="entry name" value="A2M_bMG2"/>
</dbReference>
<dbReference type="InterPro" id="IPR041203">
    <property type="entry name" value="Bact_A2M_MG5"/>
</dbReference>
<dbReference type="InterPro" id="IPR008930">
    <property type="entry name" value="Terpenoid_cyclase/PrenylTrfase"/>
</dbReference>
<evidence type="ECO:0000256" key="2">
    <source>
        <dbReference type="ARBA" id="ARBA00022729"/>
    </source>
</evidence>
<accession>A0AB94IC78</accession>
<proteinExistence type="inferred from homology"/>
<dbReference type="InterPro" id="IPR011625">
    <property type="entry name" value="A2M_N_BRD"/>
</dbReference>
<evidence type="ECO:0000313" key="7">
    <source>
        <dbReference type="EMBL" id="TEA27014.1"/>
    </source>
</evidence>
<gene>
    <name evidence="7" type="ORF">O970_05740</name>
</gene>
<dbReference type="InterPro" id="IPR021868">
    <property type="entry name" value="Alpha_2_Macroglob_MG3"/>
</dbReference>
<dbReference type="EMBL" id="AWGA01000057">
    <property type="protein sequence ID" value="TEA27014.1"/>
    <property type="molecule type" value="Genomic_DNA"/>
</dbReference>
<evidence type="ECO:0000313" key="8">
    <source>
        <dbReference type="Proteomes" id="UP000506160"/>
    </source>
</evidence>
<sequence>MRPNNTLWSRNCFTTLIVTIFIILSLFFSQFSVCANEADHKIVLNDNLTIAVVNEKVNTSTIDENKYQNKPLKVLDVSEVIMDGASTLVITFSIPLDKSQDFSSLVNLVDKNKGNVDGDWELSDNQLELRHRYLEPNRELTLTINKRLKAINNALLYINYKTTLTTQKREAVVGFASTGSLIPVGSVIGLPVMTLDVNLVDVNFYKIKSNYLYEFLAQMSNVNNSDYWLTSNALKYTDLVYTGRFDLETKPNVQETVLLDLSNIEALQQEGFYFAVMNVAGTYKYSNPVTMFSISNIGVSAHYYANKSIALFTQSLDDGKPITDVEIRLIGKDQRIINAGKTDKDGFLSFNPNTNENNFILVASKNGHSSFIELGRNALDLSEFNITGNKYYDKQLVLFGPRNLYRPGETVFLNALLRDADGKPVANQPIKVEIVKSDGEVVLDYVWQPIKNQEGFYQTQYILPKDASTGKWAFRFNTGDDNKHYSYFMVETFLPERMDLDLRSTSSQPILNKDDVTFNVKGWYHYGAPANGNELNGQVFVKAQRQIVGLKGFEIGQIDDESLNQFITNVDQLLDHEGLTKVKVKSNDWGNIKSPASVVLQASLLDTGGRPITRYASQVIWPAQTMPAIRALFSTKDFYDWSENRYVSRPTVDKGAIAQFEVINVNTNGQRDKQSDFTARIIKERRDYYWVWSENDGWKHHYSEKQFTVFEEKLKFNDGSARVAFLADDWGSYRIEVKDNKTNVVSSMRFWSGYFWSDNTNGTGSVRPDQVKLSIDKLSYSPGDTAKVLIEAPAAGTGYLAVESNDGVLWSKAIDVPDGGIEVAVPVDNWQRHDIYISAIVVRGNSNELPTENNQTIKRAVGLIYLPFNVEQRRLDLTIEAPEKVEPERAIAIKVSLPKKQLDISKKVTVLLSAVDTGVLNITNFRTPDPFSGFLGRKRYEVDQYDVYGKLIEQKGRYAKLRFGGDSDNFASSTMISNGSLSDATIIAQQLESIQLDENGEGIIHLTLPDFNGELRLMAQVWDESRFGKAEKLIKVASPMIAELSMPRYLSGGDQSQLTLDLRNLSLENQTITVNLSTEGLINLSSENQYTMTFGVAERKLLPILIHAEHGVGEGIVKVSIDGLNKDQNTLNPLERRWQINVRPAYAPEQRHYDFIVNEDKKWQLPEQAVDGLLANTITAQLALSNHSVINIAQYIKTLKSYPYGCLEQTISGLYPSLFINSQQLQALGISGETDELRRRNIDIGIERIFSMQRKNGSFGLWSKESDEDYWLTVYAVDFLLRAKEYGYNVNTKALTKALDRIAAYLYDHSAFDSLQSSYYAQNSEYLIFSVKTYAAMILTREGKITPAVRNELNHLYISISNETDHKLKAALPAIQLAIASKYAGYSKSVNKLTTIALNHILDTKASHYGFGDYGSPIRDNALIIFLLLDNGLELGEVNKLLPVLANDLNVTDYLSTQELNAVFLAGWLANYRQTSETWIANINNEMFKQRNTLIRLFDIEQIKRGVTIHNPQQNLANLYGRIDITGYSTQPPVATSDDDTLTITRTYYDLKGNVTSIDSLQSGDLVLVLLDVKAKRRIADALIVDMLPAGLELENQNLEGSSVNIMAIPGIANLLKDENSYDIKYQEYRDDRYVAAVDIKQSINNDDYSKKIFYLVRAVTPGKYLVPAPTVTSMYNPSWFAIGKTSNLMEITRSK</sequence>
<dbReference type="Pfam" id="PF07703">
    <property type="entry name" value="A2M_BRD"/>
    <property type="match status" value="1"/>
</dbReference>
<dbReference type="InterPro" id="IPR002890">
    <property type="entry name" value="MG2"/>
</dbReference>
<dbReference type="Pfam" id="PF07678">
    <property type="entry name" value="TED_complement"/>
    <property type="match status" value="1"/>
</dbReference>
<keyword evidence="3 4" id="KW-0472">Membrane</keyword>
<keyword evidence="8" id="KW-1185">Reference proteome</keyword>
<reference evidence="7 8" key="1">
    <citation type="journal article" date="2014" name="Appl. Environ. Microbiol.">
        <title>Genomic features of a bumble bee symbiont reflect its host environment.</title>
        <authorList>
            <person name="Martinson V.G."/>
            <person name="Magoc T."/>
            <person name="Koch H."/>
            <person name="Salzberg S.L."/>
            <person name="Moran N.A."/>
        </authorList>
    </citation>
    <scope>NUCLEOTIDE SEQUENCE [LARGE SCALE GENOMIC DNA]</scope>
    <source>
        <strain evidence="7 8">Bimp</strain>
    </source>
</reference>
<dbReference type="InterPro" id="IPR041246">
    <property type="entry name" value="Bact_MG10"/>
</dbReference>
<dbReference type="Pfam" id="PF17972">
    <property type="entry name" value="bMG5"/>
    <property type="match status" value="1"/>
</dbReference>
<dbReference type="GO" id="GO:0004866">
    <property type="term" value="F:endopeptidase inhibitor activity"/>
    <property type="evidence" value="ECO:0007669"/>
    <property type="project" value="UniProtKB-UniRule"/>
</dbReference>
<dbReference type="Pfam" id="PF01835">
    <property type="entry name" value="MG2"/>
    <property type="match status" value="1"/>
</dbReference>
<dbReference type="InterPro" id="IPR051802">
    <property type="entry name" value="YfhM-like"/>
</dbReference>
<dbReference type="InterPro" id="IPR026284">
    <property type="entry name" value="A2MG_proteobact"/>
</dbReference>
<feature type="domain" description="Alpha-2-macroglobulin bait region" evidence="5">
    <location>
        <begin position="771"/>
        <end position="922"/>
    </location>
</feature>
<organism evidence="7 8">
    <name type="scientific">Candidatus Schmidhempelia bombi str. Bimp</name>
    <dbReference type="NCBI Taxonomy" id="1387197"/>
    <lineage>
        <taxon>Bacteria</taxon>
        <taxon>Pseudomonadati</taxon>
        <taxon>Pseudomonadota</taxon>
        <taxon>Gammaproteobacteria</taxon>
        <taxon>Orbales</taxon>
        <taxon>Orbaceae</taxon>
        <taxon>Candidatus Schmidhempelia</taxon>
    </lineage>
</organism>
<dbReference type="Pfam" id="PF17970">
    <property type="entry name" value="bMG1"/>
    <property type="match status" value="1"/>
</dbReference>
<dbReference type="SMART" id="SM01359">
    <property type="entry name" value="A2M_N_2"/>
    <property type="match status" value="1"/>
</dbReference>
<dbReference type="Pfam" id="PF21142">
    <property type="entry name" value="A2M_bMG2"/>
    <property type="match status" value="1"/>
</dbReference>
<dbReference type="Proteomes" id="UP000506160">
    <property type="component" value="Unassembled WGS sequence"/>
</dbReference>
<dbReference type="Gene3D" id="1.50.10.20">
    <property type="match status" value="1"/>
</dbReference>
<keyword evidence="4" id="KW-1133">Transmembrane helix</keyword>
<dbReference type="CDD" id="cd02891">
    <property type="entry name" value="A2M_like"/>
    <property type="match status" value="1"/>
</dbReference>
<dbReference type="InterPro" id="IPR047565">
    <property type="entry name" value="Alpha-macroglob_thiol-ester_cl"/>
</dbReference>
<dbReference type="Pfam" id="PF17973">
    <property type="entry name" value="bMG10"/>
    <property type="match status" value="1"/>
</dbReference>
<comment type="function">
    <text evidence="3">Protects the bacterial cell from host peptidases.</text>
</comment>
<dbReference type="Gene3D" id="2.60.40.1930">
    <property type="match status" value="1"/>
</dbReference>
<feature type="domain" description="Alpha-2-macroglobulin" evidence="6">
    <location>
        <begin position="985"/>
        <end position="1076"/>
    </location>
</feature>
<dbReference type="InterPro" id="IPR040639">
    <property type="entry name" value="A2MG_MG1"/>
</dbReference>
<comment type="similarity">
    <text evidence="1">Belongs to the protease inhibitor I39 (alpha-2-macroglobulin) family. Bacterial alpha-2-macroglobulin subfamily.</text>
</comment>
<keyword evidence="2" id="KW-0732">Signal</keyword>
<dbReference type="InterPro" id="IPR011626">
    <property type="entry name" value="Alpha-macroglobulin_TED"/>
</dbReference>
<dbReference type="Pfam" id="PF11974">
    <property type="entry name" value="bMG3"/>
    <property type="match status" value="1"/>
</dbReference>
<feature type="transmembrane region" description="Helical" evidence="4">
    <location>
        <begin position="12"/>
        <end position="31"/>
    </location>
</feature>
<dbReference type="InterPro" id="IPR001599">
    <property type="entry name" value="Macroglobln_a2"/>
</dbReference>
<dbReference type="GO" id="GO:0005615">
    <property type="term" value="C:extracellular space"/>
    <property type="evidence" value="ECO:0007669"/>
    <property type="project" value="InterPro"/>
</dbReference>
<dbReference type="SMART" id="SM01419">
    <property type="entry name" value="Thiol-ester_cl"/>
    <property type="match status" value="1"/>
</dbReference>
<protein>
    <recommendedName>
        <fullName evidence="3">Alpha-2-macroglobulin</fullName>
    </recommendedName>
</protein>
<evidence type="ECO:0000256" key="3">
    <source>
        <dbReference type="PIRNR" id="PIRNR038980"/>
    </source>
</evidence>
<dbReference type="RefSeq" id="WP_024496183.1">
    <property type="nucleotide sequence ID" value="NZ_AWGA01000057.1"/>
</dbReference>
<dbReference type="InterPro" id="IPR041462">
    <property type="entry name" value="Bact_A2M_MG6"/>
</dbReference>
<comment type="caution">
    <text evidence="7">The sequence shown here is derived from an EMBL/GenBank/DDBJ whole genome shotgun (WGS) entry which is preliminary data.</text>
</comment>
<dbReference type="PANTHER" id="PTHR40094">
    <property type="entry name" value="ALPHA-2-MACROGLOBULIN HOMOLOG"/>
    <property type="match status" value="1"/>
</dbReference>
<name>A0AB94IC78_9GAMM</name>
<dbReference type="SUPFAM" id="SSF48239">
    <property type="entry name" value="Terpenoid cyclases/Protein prenyltransferases"/>
    <property type="match status" value="1"/>
</dbReference>
<dbReference type="Pfam" id="PF00207">
    <property type="entry name" value="A2M"/>
    <property type="match status" value="1"/>
</dbReference>
<keyword evidence="3" id="KW-0646">Protease inhibitor</keyword>
<dbReference type="Pfam" id="PF17962">
    <property type="entry name" value="bMG6"/>
    <property type="match status" value="1"/>
</dbReference>
<dbReference type="PANTHER" id="PTHR40094:SF1">
    <property type="entry name" value="UBIQUITIN DOMAIN-CONTAINING PROTEIN"/>
    <property type="match status" value="1"/>
</dbReference>
<evidence type="ECO:0000256" key="1">
    <source>
        <dbReference type="ARBA" id="ARBA00010556"/>
    </source>
</evidence>
<dbReference type="PIRSF" id="PIRSF038980">
    <property type="entry name" value="A2M_bac"/>
    <property type="match status" value="1"/>
</dbReference>
<evidence type="ECO:0000259" key="6">
    <source>
        <dbReference type="SMART" id="SM01360"/>
    </source>
</evidence>
<keyword evidence="3" id="KW-1003">Cell membrane</keyword>
<dbReference type="SMART" id="SM01360">
    <property type="entry name" value="A2M"/>
    <property type="match status" value="1"/>
</dbReference>